<evidence type="ECO:0000313" key="1">
    <source>
        <dbReference type="EMBL" id="MBY84317.1"/>
    </source>
</evidence>
<dbReference type="EMBL" id="GGMS01015114">
    <property type="protein sequence ID" value="MBY84317.1"/>
    <property type="molecule type" value="Transcribed_RNA"/>
</dbReference>
<organism evidence="1">
    <name type="scientific">Sipha flava</name>
    <name type="common">yellow sugarcane aphid</name>
    <dbReference type="NCBI Taxonomy" id="143950"/>
    <lineage>
        <taxon>Eukaryota</taxon>
        <taxon>Metazoa</taxon>
        <taxon>Ecdysozoa</taxon>
        <taxon>Arthropoda</taxon>
        <taxon>Hexapoda</taxon>
        <taxon>Insecta</taxon>
        <taxon>Pterygota</taxon>
        <taxon>Neoptera</taxon>
        <taxon>Paraneoptera</taxon>
        <taxon>Hemiptera</taxon>
        <taxon>Sternorrhyncha</taxon>
        <taxon>Aphidomorpha</taxon>
        <taxon>Aphidoidea</taxon>
        <taxon>Aphididae</taxon>
        <taxon>Sipha</taxon>
    </lineage>
</organism>
<dbReference type="AlphaFoldDB" id="A0A2S2R2P8"/>
<proteinExistence type="predicted"/>
<sequence length="127" mass="14655">MNDETVIVNDLDTECFPEENLQHFVEVDAALCTTEEPKEEEIVNFILNPNANENEQADNETEEIVYNVSNFSEVHFSINQVRTFVSLNNDINTPEISITLKNIADYVEKSFCSSYRQSSRTDYFSKK</sequence>
<accession>A0A2S2R2P8</accession>
<reference evidence="1" key="1">
    <citation type="submission" date="2018-04" db="EMBL/GenBank/DDBJ databases">
        <title>Transcriptome assembly of Sipha flava.</title>
        <authorList>
            <person name="Scully E.D."/>
            <person name="Geib S.M."/>
            <person name="Palmer N.A."/>
            <person name="Koch K."/>
            <person name="Bradshaw J."/>
            <person name="Heng-Moss T."/>
            <person name="Sarath G."/>
        </authorList>
    </citation>
    <scope>NUCLEOTIDE SEQUENCE</scope>
</reference>
<gene>
    <name evidence="1" type="ORF">g.179072</name>
</gene>
<name>A0A2S2R2P8_9HEMI</name>
<protein>
    <submittedName>
        <fullName evidence="1">Uncharacterized protein</fullName>
    </submittedName>
</protein>